<comment type="subunit">
    <text evidence="4">Component of the PAN1 actin cytoskeleton-regulatory complex.</text>
</comment>
<dbReference type="SUPFAM" id="SSF47473">
    <property type="entry name" value="EF-hand"/>
    <property type="match status" value="3"/>
</dbReference>
<feature type="compositionally biased region" description="Polar residues" evidence="11">
    <location>
        <begin position="793"/>
        <end position="802"/>
    </location>
</feature>
<feature type="compositionally biased region" description="Low complexity" evidence="11">
    <location>
        <begin position="872"/>
        <end position="883"/>
    </location>
</feature>
<dbReference type="GO" id="GO:0010008">
    <property type="term" value="C:endosome membrane"/>
    <property type="evidence" value="ECO:0007669"/>
    <property type="project" value="UniProtKB-SubCell"/>
</dbReference>
<feature type="region of interest" description="Disordered" evidence="11">
    <location>
        <begin position="679"/>
        <end position="771"/>
    </location>
</feature>
<dbReference type="Gene3D" id="1.10.238.10">
    <property type="entry name" value="EF-hand"/>
    <property type="match status" value="3"/>
</dbReference>
<dbReference type="GO" id="GO:0030479">
    <property type="term" value="C:actin cortical patch"/>
    <property type="evidence" value="ECO:0007669"/>
    <property type="project" value="UniProtKB-SubCell"/>
</dbReference>
<sequence>MANVPANQWPNDTGKSAIPNLTREEERLFDILFKQADTKGDGIVTGEVAITLFFKTKLSENILGEIWAMADTENRGFLLKDEFSKAMRLIGHFQSRPGRPISLDLALQPCPPGFPKFEGVNMPPGQSFDESQTAALPPPPAFPPPPMQAQNSGVRVPPLTPDRVADYTRLFESGGVPKGGTLDGDKARDFFQRSGLPNNILAHVWNLADTEQRSALSLAEFIIAMHLLASYRIGALTALPQTLPAGLIEAASRRAAAPPIASAMPRQFSGAGGRTASPLARQAFGAPPTAPPSDWLVGPMEKNGFDQLFDKLDTHKNGYISGDQAVSFFSESGLPQDSLAAIWDLSTVRGLDQLNRDEFAVAMYLIRDQRGKATPDLPSVIPPNLIPPSMRGIPKPGIQPQATGFPAPAAPALAAKPPSAAEDLFGLDALSNPPPIAPLQQSQTTGGSASGVRSFDDPFNNKTSSPTSQTFGNSSPHGNSPRGVSSSHFKPFIPSSSFGQGLATNTTGGSGTSSNVQSRDLKPSPSSAMDDLLGDNDPEISKKLTNETAELANMSSQIGTLRNQMQEVQQKKSVTQSELNNTNTQRRDLELRLSQFRTQFEQEAIAVKALEEQLTKSRSETRRLQQDYALLEANYHDLQNQHQQASGALENERRENANLKERMRQINAELAQLRPQLEKMKNDSRHEKGMVSINKKQLEKSETELDTMKNQISELSRSQVDGSRGLSQSNVASPAPSTASQSTNPFFRRSPQHSVDNTMSPGGFARPESKDSNVIAGAGKFDNIWGPAARTGSPATQPSYGQSAFPPPSDRSISDVGMPTPSASPRLADLPPPPASRQITSSDLPFVGGRNETAASSVRVETPVSRYAGNETPTNATSSSPSAFDRPEPMRTDTNQSTGASLFDRNANASPVASVTSQRSRGPQQESKPDFFKSFGRDIPGAFPDPTPLPKENDDDSLYSQPNRTATTKSDFDSAFASVSAGKQPAARQMTGSSTNGSLGDPAMNKFYSEFPPIAVKEPESDSESEAGFDDDFTQASPAHQRKISQNDFEERSRPAMSGKEPSPGNFFSSQPAAEPPRPEAQQSPPSYNTSTSPSEPRGFPAEFGGLLPTRENPISSPSQAPAQSPPATFVIPASGSQGHALFGGSSTSKSGSAAPTSTFSVSPPPTSTTPASSTVPSDAYHSAPSHPSGSGTDKGSSSGNHSQKPSFNDDFGADFDDLAEAKEDDDDQGDDDYMFTSQHHEGFEEFNPAFDSPAMSKSGTMASERTPTVGKSSGFGDDSFGDFETNFNSLQASTSSKKAPQDDWDAMMKSISSEPPNAALSLGKGFEENAPFGGGIPDPAPTPPVFGPSEPPRMSGSGRFAPPEAPEAPKPSLGRTITESSVHDDPSVQRLVSMGYSRSTVVRTLEKYDYDFGKVSEVLAAKQARAEAEF</sequence>
<feature type="compositionally biased region" description="Polar residues" evidence="11">
    <location>
        <begin position="907"/>
        <end position="926"/>
    </location>
</feature>
<feature type="region of interest" description="Disordered" evidence="11">
    <location>
        <begin position="389"/>
        <end position="540"/>
    </location>
</feature>
<comment type="caution">
    <text evidence="15">The sequence shown here is derived from an EMBL/GenBank/DDBJ whole genome shotgun (WGS) entry which is preliminary data.</text>
</comment>
<feature type="domain" description="EH" evidence="13">
    <location>
        <begin position="25"/>
        <end position="109"/>
    </location>
</feature>
<dbReference type="SMART" id="SM00054">
    <property type="entry name" value="EFh"/>
    <property type="match status" value="3"/>
</dbReference>
<dbReference type="Pfam" id="PF12763">
    <property type="entry name" value="EH"/>
    <property type="match status" value="3"/>
</dbReference>
<feature type="compositionally biased region" description="Low complexity" evidence="11">
    <location>
        <begin position="732"/>
        <end position="743"/>
    </location>
</feature>
<feature type="compositionally biased region" description="Polar residues" evidence="11">
    <location>
        <begin position="958"/>
        <end position="969"/>
    </location>
</feature>
<evidence type="ECO:0000313" key="16">
    <source>
        <dbReference type="Proteomes" id="UP000433883"/>
    </source>
</evidence>
<feature type="compositionally biased region" description="Low complexity" evidence="11">
    <location>
        <begin position="1080"/>
        <end position="1097"/>
    </location>
</feature>
<evidence type="ECO:0000256" key="6">
    <source>
        <dbReference type="ARBA" id="ARBA00022753"/>
    </source>
</evidence>
<evidence type="ECO:0000259" key="14">
    <source>
        <dbReference type="PROSITE" id="PS50222"/>
    </source>
</evidence>
<evidence type="ECO:0000256" key="4">
    <source>
        <dbReference type="ARBA" id="ARBA00011159"/>
    </source>
</evidence>
<feature type="domain" description="EF-hand" evidence="14">
    <location>
        <begin position="300"/>
        <end position="335"/>
    </location>
</feature>
<dbReference type="GO" id="GO:0005886">
    <property type="term" value="C:plasma membrane"/>
    <property type="evidence" value="ECO:0007669"/>
    <property type="project" value="UniProtKB-SubCell"/>
</dbReference>
<dbReference type="PROSITE" id="PS50030">
    <property type="entry name" value="UBA"/>
    <property type="match status" value="1"/>
</dbReference>
<feature type="compositionally biased region" description="Polar residues" evidence="11">
    <location>
        <begin position="1286"/>
        <end position="1299"/>
    </location>
</feature>
<feature type="compositionally biased region" description="Polar residues" evidence="11">
    <location>
        <begin position="460"/>
        <end position="505"/>
    </location>
</feature>
<protein>
    <submittedName>
        <fullName evidence="15">Uncharacterized protein</fullName>
    </submittedName>
</protein>
<feature type="region of interest" description="Disordered" evidence="11">
    <location>
        <begin position="125"/>
        <end position="152"/>
    </location>
</feature>
<dbReference type="Proteomes" id="UP000433883">
    <property type="component" value="Unassembled WGS sequence"/>
</dbReference>
<dbReference type="GO" id="GO:0006897">
    <property type="term" value="P:endocytosis"/>
    <property type="evidence" value="ECO:0007669"/>
    <property type="project" value="UniProtKB-KW"/>
</dbReference>
<dbReference type="EMBL" id="WNWQ01000043">
    <property type="protein sequence ID" value="KAE9982452.1"/>
    <property type="molecule type" value="Genomic_DNA"/>
</dbReference>
<dbReference type="GO" id="GO:0003779">
    <property type="term" value="F:actin binding"/>
    <property type="evidence" value="ECO:0007669"/>
    <property type="project" value="UniProtKB-KW"/>
</dbReference>
<feature type="domain" description="UBA" evidence="12">
    <location>
        <begin position="1382"/>
        <end position="1423"/>
    </location>
</feature>
<proteinExistence type="predicted"/>
<dbReference type="PANTHER" id="PTHR11216:SF174">
    <property type="entry name" value="GH06923P"/>
    <property type="match status" value="1"/>
</dbReference>
<evidence type="ECO:0000256" key="2">
    <source>
        <dbReference type="ARBA" id="ARBA00004134"/>
    </source>
</evidence>
<feature type="compositionally biased region" description="Pro residues" evidence="11">
    <location>
        <begin position="136"/>
        <end position="147"/>
    </location>
</feature>
<dbReference type="PANTHER" id="PTHR11216">
    <property type="entry name" value="EH DOMAIN"/>
    <property type="match status" value="1"/>
</dbReference>
<comment type="subcellular location">
    <subcellularLocation>
        <location evidence="3">Cell membrane</location>
        <topology evidence="3">Peripheral membrane protein</topology>
        <orientation evidence="3">Cytoplasmic side</orientation>
    </subcellularLocation>
    <subcellularLocation>
        <location evidence="2">Cytoplasm</location>
        <location evidence="2">Cytoskeleton</location>
        <location evidence="2">Actin patch</location>
    </subcellularLocation>
    <subcellularLocation>
        <location evidence="1">Endosome membrane</location>
        <topology evidence="1">Peripheral membrane protein</topology>
        <orientation evidence="1">Cytoplasmic side</orientation>
    </subcellularLocation>
</comment>
<dbReference type="PROSITE" id="PS50031">
    <property type="entry name" value="EH"/>
    <property type="match status" value="3"/>
</dbReference>
<accession>A0A8H3Z6L3</accession>
<feature type="compositionally biased region" description="Basic and acidic residues" evidence="11">
    <location>
        <begin position="696"/>
        <end position="707"/>
    </location>
</feature>
<keyword evidence="7" id="KW-0175">Coiled coil</keyword>
<keyword evidence="9" id="KW-0963">Cytoplasm</keyword>
<feature type="compositionally biased region" description="Polar residues" evidence="11">
    <location>
        <begin position="565"/>
        <end position="584"/>
    </location>
</feature>
<dbReference type="Gene3D" id="1.10.287.1490">
    <property type="match status" value="1"/>
</dbReference>
<feature type="domain" description="EF-hand" evidence="14">
    <location>
        <begin position="58"/>
        <end position="93"/>
    </location>
</feature>
<feature type="compositionally biased region" description="Low complexity" evidence="11">
    <location>
        <begin position="1144"/>
        <end position="1162"/>
    </location>
</feature>
<dbReference type="InterPro" id="IPR000261">
    <property type="entry name" value="EH_dom"/>
</dbReference>
<feature type="compositionally biased region" description="Low complexity" evidence="11">
    <location>
        <begin position="1189"/>
        <end position="1200"/>
    </location>
</feature>
<name>A0A8H3Z6L3_VENIN</name>
<evidence type="ECO:0000256" key="10">
    <source>
        <dbReference type="ARBA" id="ARBA00025194"/>
    </source>
</evidence>
<dbReference type="InterPro" id="IPR015940">
    <property type="entry name" value="UBA"/>
</dbReference>
<keyword evidence="8" id="KW-0009">Actin-binding</keyword>
<dbReference type="InterPro" id="IPR002048">
    <property type="entry name" value="EF_hand_dom"/>
</dbReference>
<organism evidence="15 16">
    <name type="scientific">Venturia inaequalis</name>
    <name type="common">Apple scab fungus</name>
    <dbReference type="NCBI Taxonomy" id="5025"/>
    <lineage>
        <taxon>Eukaryota</taxon>
        <taxon>Fungi</taxon>
        <taxon>Dikarya</taxon>
        <taxon>Ascomycota</taxon>
        <taxon>Pezizomycotina</taxon>
        <taxon>Dothideomycetes</taxon>
        <taxon>Pleosporomycetidae</taxon>
        <taxon>Venturiales</taxon>
        <taxon>Venturiaceae</taxon>
        <taxon>Venturia</taxon>
    </lineage>
</organism>
<feature type="compositionally biased region" description="Low complexity" evidence="11">
    <location>
        <begin position="1116"/>
        <end position="1128"/>
    </location>
</feature>
<feature type="domain" description="EH" evidence="13">
    <location>
        <begin position="163"/>
        <end position="254"/>
    </location>
</feature>
<keyword evidence="9" id="KW-0206">Cytoskeleton</keyword>
<keyword evidence="6" id="KW-0967">Endosome</keyword>
<evidence type="ECO:0000259" key="13">
    <source>
        <dbReference type="PROSITE" id="PS50031"/>
    </source>
</evidence>
<feature type="region of interest" description="Disordered" evidence="11">
    <location>
        <begin position="565"/>
        <end position="585"/>
    </location>
</feature>
<evidence type="ECO:0000313" key="15">
    <source>
        <dbReference type="EMBL" id="KAE9982452.1"/>
    </source>
</evidence>
<comment type="function">
    <text evidence="10">Component of the PAN1 actin cytoskeleton-regulatory complex required for the internalization of endosomes during actin-coupled endocytosis. The complex links the site of endocytosis to the cell membrane-associated actin cytoskeleton. Mediates uptake of external molecules and vacuolar degradation of plasma membrane proteins. Plays a role in the proper organization of the cell membrane-associated actin cytoskeleton and promotes its destabilization.</text>
</comment>
<evidence type="ECO:0000256" key="9">
    <source>
        <dbReference type="ARBA" id="ARBA00023212"/>
    </source>
</evidence>
<feature type="compositionally biased region" description="Basic and acidic residues" evidence="11">
    <location>
        <begin position="679"/>
        <end position="689"/>
    </location>
</feature>
<gene>
    <name evidence="15" type="ORF">BLS_006032</name>
</gene>
<feature type="compositionally biased region" description="Acidic residues" evidence="11">
    <location>
        <begin position="1021"/>
        <end position="1033"/>
    </location>
</feature>
<feature type="compositionally biased region" description="Low complexity" evidence="11">
    <location>
        <begin position="1169"/>
        <end position="1178"/>
    </location>
</feature>
<evidence type="ECO:0000256" key="5">
    <source>
        <dbReference type="ARBA" id="ARBA00022583"/>
    </source>
</evidence>
<evidence type="ECO:0000256" key="8">
    <source>
        <dbReference type="ARBA" id="ARBA00023203"/>
    </source>
</evidence>
<dbReference type="SMART" id="SM00027">
    <property type="entry name" value="EH"/>
    <property type="match status" value="3"/>
</dbReference>
<dbReference type="PROSITE" id="PS50222">
    <property type="entry name" value="EF_HAND_2"/>
    <property type="match status" value="2"/>
</dbReference>
<feature type="compositionally biased region" description="Pro residues" evidence="11">
    <location>
        <begin position="1339"/>
        <end position="1352"/>
    </location>
</feature>
<evidence type="ECO:0000256" key="7">
    <source>
        <dbReference type="ARBA" id="ARBA00023054"/>
    </source>
</evidence>
<evidence type="ECO:0000256" key="3">
    <source>
        <dbReference type="ARBA" id="ARBA00004413"/>
    </source>
</evidence>
<dbReference type="GO" id="GO:0005509">
    <property type="term" value="F:calcium ion binding"/>
    <property type="evidence" value="ECO:0007669"/>
    <property type="project" value="InterPro"/>
</dbReference>
<feature type="compositionally biased region" description="Polar residues" evidence="11">
    <location>
        <begin position="1256"/>
        <end position="1272"/>
    </location>
</feature>
<dbReference type="InterPro" id="IPR011992">
    <property type="entry name" value="EF-hand-dom_pair"/>
</dbReference>
<keyword evidence="5" id="KW-0254">Endocytosis</keyword>
<feature type="domain" description="EH" evidence="13">
    <location>
        <begin position="301"/>
        <end position="392"/>
    </location>
</feature>
<feature type="compositionally biased region" description="Polar residues" evidence="11">
    <location>
        <begin position="708"/>
        <end position="731"/>
    </location>
</feature>
<dbReference type="GO" id="GO:0016197">
    <property type="term" value="P:endosomal transport"/>
    <property type="evidence" value="ECO:0007669"/>
    <property type="project" value="TreeGrafter"/>
</dbReference>
<feature type="compositionally biased region" description="Acidic residues" evidence="11">
    <location>
        <begin position="1212"/>
        <end position="1234"/>
    </location>
</feature>
<evidence type="ECO:0000256" key="11">
    <source>
        <dbReference type="SAM" id="MobiDB-lite"/>
    </source>
</evidence>
<dbReference type="CDD" id="cd00052">
    <property type="entry name" value="EH"/>
    <property type="match status" value="3"/>
</dbReference>
<feature type="region of interest" description="Disordered" evidence="11">
    <location>
        <begin position="271"/>
        <end position="290"/>
    </location>
</feature>
<feature type="region of interest" description="Disordered" evidence="11">
    <location>
        <begin position="785"/>
        <end position="1387"/>
    </location>
</feature>
<evidence type="ECO:0000259" key="12">
    <source>
        <dbReference type="PROSITE" id="PS50030"/>
    </source>
</evidence>
<evidence type="ECO:0000256" key="1">
    <source>
        <dbReference type="ARBA" id="ARBA00004125"/>
    </source>
</evidence>
<feature type="compositionally biased region" description="Low complexity" evidence="11">
    <location>
        <begin position="400"/>
        <end position="421"/>
    </location>
</feature>
<reference evidence="15 16" key="1">
    <citation type="submission" date="2019-11" db="EMBL/GenBank/DDBJ databases">
        <title>Venturia inaequalis Genome Resource.</title>
        <authorList>
            <person name="Lichtner F.J."/>
        </authorList>
    </citation>
    <scope>NUCLEOTIDE SEQUENCE [LARGE SCALE GENOMIC DNA]</scope>
    <source>
        <strain evidence="15">Bline_iso_100314</strain>
    </source>
</reference>
<dbReference type="CDD" id="cd14270">
    <property type="entry name" value="UBA"/>
    <property type="match status" value="1"/>
</dbReference>